<feature type="compositionally biased region" description="Basic and acidic residues" evidence="1">
    <location>
        <begin position="70"/>
        <end position="79"/>
    </location>
</feature>
<protein>
    <submittedName>
        <fullName evidence="2">Uncharacterized protein</fullName>
    </submittedName>
</protein>
<evidence type="ECO:0000256" key="1">
    <source>
        <dbReference type="SAM" id="MobiDB-lite"/>
    </source>
</evidence>
<evidence type="ECO:0000313" key="2">
    <source>
        <dbReference type="EMBL" id="GGZ01767.1"/>
    </source>
</evidence>
<evidence type="ECO:0000313" key="3">
    <source>
        <dbReference type="Proteomes" id="UP000622166"/>
    </source>
</evidence>
<gene>
    <name evidence="2" type="ORF">GCM10010365_21010</name>
</gene>
<reference evidence="2" key="2">
    <citation type="submission" date="2020-09" db="EMBL/GenBank/DDBJ databases">
        <authorList>
            <person name="Sun Q."/>
            <person name="Ohkuma M."/>
        </authorList>
    </citation>
    <scope>NUCLEOTIDE SEQUENCE</scope>
    <source>
        <strain evidence="2">JCM 4815</strain>
    </source>
</reference>
<organism evidence="2 3">
    <name type="scientific">Streptomyces poonensis</name>
    <dbReference type="NCBI Taxonomy" id="68255"/>
    <lineage>
        <taxon>Bacteria</taxon>
        <taxon>Bacillati</taxon>
        <taxon>Actinomycetota</taxon>
        <taxon>Actinomycetes</taxon>
        <taxon>Kitasatosporales</taxon>
        <taxon>Streptomycetaceae</taxon>
        <taxon>Streptomyces</taxon>
    </lineage>
</organism>
<comment type="caution">
    <text evidence="2">The sequence shown here is derived from an EMBL/GenBank/DDBJ whole genome shotgun (WGS) entry which is preliminary data.</text>
</comment>
<name>A0A918PF56_9ACTN</name>
<reference evidence="2" key="1">
    <citation type="journal article" date="2014" name="Int. J. Syst. Evol. Microbiol.">
        <title>Complete genome sequence of Corynebacterium casei LMG S-19264T (=DSM 44701T), isolated from a smear-ripened cheese.</title>
        <authorList>
            <consortium name="US DOE Joint Genome Institute (JGI-PGF)"/>
            <person name="Walter F."/>
            <person name="Albersmeier A."/>
            <person name="Kalinowski J."/>
            <person name="Ruckert C."/>
        </authorList>
    </citation>
    <scope>NUCLEOTIDE SEQUENCE</scope>
    <source>
        <strain evidence="2">JCM 4815</strain>
    </source>
</reference>
<accession>A0A918PF56</accession>
<dbReference type="AlphaFoldDB" id="A0A918PF56"/>
<proteinExistence type="predicted"/>
<dbReference type="Proteomes" id="UP000622166">
    <property type="component" value="Unassembled WGS sequence"/>
</dbReference>
<sequence>MAEQILAEPGWYALAATLADAEAAGHDRAALLTEAVGQRELNTAASISDVLVWRLRRAADLPADSTSMPHDGDPTEHFMRRPRQRGSHPAAWSHSVISPARDRR</sequence>
<keyword evidence="3" id="KW-1185">Reference proteome</keyword>
<dbReference type="EMBL" id="BMVW01000002">
    <property type="protein sequence ID" value="GGZ01767.1"/>
    <property type="molecule type" value="Genomic_DNA"/>
</dbReference>
<feature type="region of interest" description="Disordered" evidence="1">
    <location>
        <begin position="62"/>
        <end position="104"/>
    </location>
</feature>